<feature type="domain" description="Phosphoribosyltransferase" evidence="7">
    <location>
        <begin position="50"/>
        <end position="152"/>
    </location>
</feature>
<dbReference type="GO" id="GO:0004588">
    <property type="term" value="F:orotate phosphoribosyltransferase activity"/>
    <property type="evidence" value="ECO:0007669"/>
    <property type="project" value="UniProtKB-UniRule"/>
</dbReference>
<dbReference type="PANTHER" id="PTHR19278:SF9">
    <property type="entry name" value="URIDINE 5'-MONOPHOSPHATE SYNTHASE"/>
    <property type="match status" value="1"/>
</dbReference>
<dbReference type="GO" id="GO:0000287">
    <property type="term" value="F:magnesium ion binding"/>
    <property type="evidence" value="ECO:0007669"/>
    <property type="project" value="UniProtKB-UniRule"/>
</dbReference>
<keyword evidence="9" id="KW-1185">Reference proteome</keyword>
<comment type="similarity">
    <text evidence="6">Belongs to the purine/pyrimidine phosphoribosyltransferase family. PyrE subfamily.</text>
</comment>
<evidence type="ECO:0000313" key="8">
    <source>
        <dbReference type="EMBL" id="MDC3420552.1"/>
    </source>
</evidence>
<feature type="binding site" evidence="6">
    <location>
        <position position="126"/>
    </location>
    <ligand>
        <name>orotate</name>
        <dbReference type="ChEBI" id="CHEBI:30839"/>
    </ligand>
</feature>
<evidence type="ECO:0000313" key="9">
    <source>
        <dbReference type="Proteomes" id="UP001145072"/>
    </source>
</evidence>
<name>A0A9X3WIE8_9BACI</name>
<dbReference type="InterPro" id="IPR004467">
    <property type="entry name" value="Or_phspho_trans_dom"/>
</dbReference>
<evidence type="ECO:0000256" key="4">
    <source>
        <dbReference type="ARBA" id="ARBA00022679"/>
    </source>
</evidence>
<keyword evidence="6" id="KW-0460">Magnesium</keyword>
<dbReference type="InterPro" id="IPR000836">
    <property type="entry name" value="PRTase_dom"/>
</dbReference>
<proteinExistence type="inferred from homology"/>
<evidence type="ECO:0000256" key="6">
    <source>
        <dbReference type="HAMAP-Rule" id="MF_01208"/>
    </source>
</evidence>
<dbReference type="InterPro" id="IPR023031">
    <property type="entry name" value="OPRT"/>
</dbReference>
<dbReference type="EMBL" id="JAMQJZ010000006">
    <property type="protein sequence ID" value="MDC3420552.1"/>
    <property type="molecule type" value="Genomic_DNA"/>
</dbReference>
<comment type="caution">
    <text evidence="8">The sequence shown here is derived from an EMBL/GenBank/DDBJ whole genome shotgun (WGS) entry which is preliminary data.</text>
</comment>
<dbReference type="Gene3D" id="3.40.50.2020">
    <property type="match status" value="1"/>
</dbReference>
<comment type="catalytic activity">
    <reaction evidence="6">
        <text>orotidine 5'-phosphate + diphosphate = orotate + 5-phospho-alpha-D-ribose 1-diphosphate</text>
        <dbReference type="Rhea" id="RHEA:10380"/>
        <dbReference type="ChEBI" id="CHEBI:30839"/>
        <dbReference type="ChEBI" id="CHEBI:33019"/>
        <dbReference type="ChEBI" id="CHEBI:57538"/>
        <dbReference type="ChEBI" id="CHEBI:58017"/>
        <dbReference type="EC" id="2.4.2.10"/>
    </reaction>
</comment>
<evidence type="ECO:0000256" key="5">
    <source>
        <dbReference type="ARBA" id="ARBA00022975"/>
    </source>
</evidence>
<protein>
    <recommendedName>
        <fullName evidence="2 6">Orotate phosphoribosyltransferase</fullName>
        <shortName evidence="6">OPRT</shortName>
        <shortName evidence="6">OPRTase</shortName>
        <ecNumber evidence="2 6">2.4.2.10</ecNumber>
    </recommendedName>
</protein>
<dbReference type="GO" id="GO:0044205">
    <property type="term" value="P:'de novo' UMP biosynthetic process"/>
    <property type="evidence" value="ECO:0007669"/>
    <property type="project" value="UniProtKB-UniRule"/>
</dbReference>
<dbReference type="SUPFAM" id="SSF53271">
    <property type="entry name" value="PRTase-like"/>
    <property type="match status" value="1"/>
</dbReference>
<comment type="subunit">
    <text evidence="6">Homodimer.</text>
</comment>
<comment type="pathway">
    <text evidence="1 6">Pyrimidine metabolism; UMP biosynthesis via de novo pathway; UMP from orotate: step 1/2.</text>
</comment>
<keyword evidence="5 6" id="KW-0665">Pyrimidine biosynthesis</keyword>
<feature type="binding site" evidence="6">
    <location>
        <position position="100"/>
    </location>
    <ligand>
        <name>5-phospho-alpha-D-ribose 1-diphosphate</name>
        <dbReference type="ChEBI" id="CHEBI:58017"/>
        <note>ligand shared between dimeric partners</note>
    </ligand>
</feature>
<comment type="function">
    <text evidence="6">Catalyzes the transfer of a ribosyl phosphate group from 5-phosphoribose 1-diphosphate to orotate, leading to the formation of orotidine monophosphate (OMP).</text>
</comment>
<evidence type="ECO:0000256" key="3">
    <source>
        <dbReference type="ARBA" id="ARBA00022676"/>
    </source>
</evidence>
<keyword evidence="3 6" id="KW-0328">Glycosyltransferase</keyword>
<dbReference type="GO" id="GO:0019856">
    <property type="term" value="P:pyrimidine nucleobase biosynthetic process"/>
    <property type="evidence" value="ECO:0007669"/>
    <property type="project" value="TreeGrafter"/>
</dbReference>
<sequence length="210" mass="23022">MSLSKEIAKSLYEIKAIQIKPDRSFTWTSGIKSPIYCDNRLTMSFPDVRDKIADGFIELINNLDEKPDVIAGCATAGIPHAAWVAQKLDLPMVYVRSKPKAHGKGNQIEGTLLEGQKVVVIEDLISTGGSSINSALALREAGAEVLGVLAIFSYGILQAKANFENHQLPMETISNFDTLLKELVEVNQITNAEEADLLEWRNGLFASFSK</sequence>
<dbReference type="AlphaFoldDB" id="A0A9X3WIE8"/>
<dbReference type="Pfam" id="PF00156">
    <property type="entry name" value="Pribosyltran"/>
    <property type="match status" value="1"/>
</dbReference>
<dbReference type="NCBIfam" id="TIGR00336">
    <property type="entry name" value="pyrE"/>
    <property type="match status" value="1"/>
</dbReference>
<dbReference type="Proteomes" id="UP001145072">
    <property type="component" value="Unassembled WGS sequence"/>
</dbReference>
<evidence type="ECO:0000256" key="2">
    <source>
        <dbReference type="ARBA" id="ARBA00011971"/>
    </source>
</evidence>
<feature type="binding site" evidence="6">
    <location>
        <position position="96"/>
    </location>
    <ligand>
        <name>5-phospho-alpha-D-ribose 1-diphosphate</name>
        <dbReference type="ChEBI" id="CHEBI:58017"/>
        <note>ligand shared between dimeric partners</note>
    </ligand>
</feature>
<reference evidence="8" key="1">
    <citation type="submission" date="2022-06" db="EMBL/GenBank/DDBJ databases">
        <title>Aquibacillus sp. a new bacterium isolated from soil saline samples.</title>
        <authorList>
            <person name="Galisteo C."/>
            <person name="De La Haba R."/>
            <person name="Sanchez-Porro C."/>
            <person name="Ventosa A."/>
        </authorList>
    </citation>
    <scope>NUCLEOTIDE SEQUENCE</scope>
    <source>
        <strain evidence="8">JCM 12387</strain>
    </source>
</reference>
<dbReference type="EC" id="2.4.2.10" evidence="2 6"/>
<dbReference type="HAMAP" id="MF_01208">
    <property type="entry name" value="PyrE"/>
    <property type="match status" value="1"/>
</dbReference>
<organism evidence="8 9">
    <name type="scientific">Aquibacillus koreensis</name>
    <dbReference type="NCBI Taxonomy" id="279446"/>
    <lineage>
        <taxon>Bacteria</taxon>
        <taxon>Bacillati</taxon>
        <taxon>Bacillota</taxon>
        <taxon>Bacilli</taxon>
        <taxon>Bacillales</taxon>
        <taxon>Bacillaceae</taxon>
        <taxon>Aquibacillus</taxon>
    </lineage>
</organism>
<accession>A0A9X3WIE8</accession>
<dbReference type="CDD" id="cd06223">
    <property type="entry name" value="PRTases_typeI"/>
    <property type="match status" value="1"/>
</dbReference>
<feature type="binding site" description="in other chain" evidence="6">
    <location>
        <begin position="122"/>
        <end position="130"/>
    </location>
    <ligand>
        <name>5-phospho-alpha-D-ribose 1-diphosphate</name>
        <dbReference type="ChEBI" id="CHEBI:58017"/>
        <note>ligand shared between dimeric partners</note>
    </ligand>
</feature>
<evidence type="ECO:0000256" key="1">
    <source>
        <dbReference type="ARBA" id="ARBA00004889"/>
    </source>
</evidence>
<dbReference type="RefSeq" id="WP_259872089.1">
    <property type="nucleotide sequence ID" value="NZ_JAMQJZ010000006.1"/>
</dbReference>
<dbReference type="InterPro" id="IPR029057">
    <property type="entry name" value="PRTase-like"/>
</dbReference>
<gene>
    <name evidence="6 8" type="primary">pyrE</name>
    <name evidence="8" type="ORF">NC661_09255</name>
</gene>
<dbReference type="PANTHER" id="PTHR19278">
    <property type="entry name" value="OROTATE PHOSPHORIBOSYLTRANSFERASE"/>
    <property type="match status" value="1"/>
</dbReference>
<comment type="caution">
    <text evidence="6">Lacks conserved residue(s) required for the propagation of feature annotation.</text>
</comment>
<keyword evidence="4 6" id="KW-0808">Transferase</keyword>
<feature type="binding site" evidence="6">
    <location>
        <position position="102"/>
    </location>
    <ligand>
        <name>5-phospho-alpha-D-ribose 1-diphosphate</name>
        <dbReference type="ChEBI" id="CHEBI:58017"/>
        <note>ligand shared between dimeric partners</note>
    </ligand>
</feature>
<evidence type="ECO:0000259" key="7">
    <source>
        <dbReference type="Pfam" id="PF00156"/>
    </source>
</evidence>
<comment type="cofactor">
    <cofactor evidence="6">
        <name>Mg(2+)</name>
        <dbReference type="ChEBI" id="CHEBI:18420"/>
    </cofactor>
</comment>